<dbReference type="SUPFAM" id="SSF53474">
    <property type="entry name" value="alpha/beta-Hydrolases"/>
    <property type="match status" value="1"/>
</dbReference>
<keyword evidence="3" id="KW-0378">Hydrolase</keyword>
<dbReference type="InterPro" id="IPR000073">
    <property type="entry name" value="AB_hydrolase_1"/>
</dbReference>
<name>A0ABT1ZTI6_9BURK</name>
<dbReference type="EMBL" id="JANUGW010000012">
    <property type="protein sequence ID" value="MCS0583228.1"/>
    <property type="molecule type" value="Genomic_DNA"/>
</dbReference>
<dbReference type="PRINTS" id="PR00111">
    <property type="entry name" value="ABHYDROLASE"/>
</dbReference>
<gene>
    <name evidence="3" type="ORF">NX784_16685</name>
</gene>
<feature type="domain" description="AB hydrolase-1" evidence="2">
    <location>
        <begin position="19"/>
        <end position="253"/>
    </location>
</feature>
<proteinExistence type="inferred from homology"/>
<evidence type="ECO:0000256" key="1">
    <source>
        <dbReference type="ARBA" id="ARBA00008645"/>
    </source>
</evidence>
<protein>
    <submittedName>
        <fullName evidence="3">Alpha/beta hydrolase</fullName>
    </submittedName>
</protein>
<evidence type="ECO:0000313" key="4">
    <source>
        <dbReference type="Proteomes" id="UP001204151"/>
    </source>
</evidence>
<sequence>MSVQFRNNVHVTGAGTTTMVFIHGFGCDQTMWRHLAPTFADRFRVVLYDLTGSGRSDLSAYDRTKHGSLQGHVTDLFEILDACAAGPCIVVGHSAGASIGLLATVAAPERFVAQVLVGPSPCYLNDGDYVGGFNREDIDGLLDAMETNFIDWSRKMAPAIMGAPNQPALGEELARSFCRNDPAIAKHFARVTFNTDVRADVVKSTVPALILQCSDDLIVPREVGDWLHRHLAHSTLRVIDNVGHCPHLSAPTASSDAIESFLAQTLRYAAPI</sequence>
<dbReference type="InterPro" id="IPR029058">
    <property type="entry name" value="AB_hydrolase_fold"/>
</dbReference>
<dbReference type="PANTHER" id="PTHR43039">
    <property type="entry name" value="ESTERASE-RELATED"/>
    <property type="match status" value="1"/>
</dbReference>
<reference evidence="3 4" key="1">
    <citation type="submission" date="2022-08" db="EMBL/GenBank/DDBJ databases">
        <title>Reclassification of Massilia species as members of the genera Telluria, Duganella, Pseudoduganella, Mokoshia gen. nov. and Zemynaea gen. nov. using orthogonal and non-orthogonal genome-based approaches.</title>
        <authorList>
            <person name="Bowman J.P."/>
        </authorList>
    </citation>
    <scope>NUCLEOTIDE SEQUENCE [LARGE SCALE GENOMIC DNA]</scope>
    <source>
        <strain evidence="3 4">JCM 31316</strain>
    </source>
</reference>
<dbReference type="Gene3D" id="3.40.50.1820">
    <property type="entry name" value="alpha/beta hydrolase"/>
    <property type="match status" value="1"/>
</dbReference>
<dbReference type="RefSeq" id="WP_258817822.1">
    <property type="nucleotide sequence ID" value="NZ_JANUGW010000012.1"/>
</dbReference>
<dbReference type="Proteomes" id="UP001204151">
    <property type="component" value="Unassembled WGS sequence"/>
</dbReference>
<evidence type="ECO:0000259" key="2">
    <source>
        <dbReference type="Pfam" id="PF12697"/>
    </source>
</evidence>
<organism evidence="3 4">
    <name type="scientific">Massilia pinisoli</name>
    <dbReference type="NCBI Taxonomy" id="1772194"/>
    <lineage>
        <taxon>Bacteria</taxon>
        <taxon>Pseudomonadati</taxon>
        <taxon>Pseudomonadota</taxon>
        <taxon>Betaproteobacteria</taxon>
        <taxon>Burkholderiales</taxon>
        <taxon>Oxalobacteraceae</taxon>
        <taxon>Telluria group</taxon>
        <taxon>Massilia</taxon>
    </lineage>
</organism>
<dbReference type="GO" id="GO:0016787">
    <property type="term" value="F:hydrolase activity"/>
    <property type="evidence" value="ECO:0007669"/>
    <property type="project" value="UniProtKB-KW"/>
</dbReference>
<comment type="similarity">
    <text evidence="1">Belongs to the AB hydrolase superfamily.</text>
</comment>
<accession>A0ABT1ZTI6</accession>
<evidence type="ECO:0000313" key="3">
    <source>
        <dbReference type="EMBL" id="MCS0583228.1"/>
    </source>
</evidence>
<dbReference type="Pfam" id="PF12697">
    <property type="entry name" value="Abhydrolase_6"/>
    <property type="match status" value="1"/>
</dbReference>
<comment type="caution">
    <text evidence="3">The sequence shown here is derived from an EMBL/GenBank/DDBJ whole genome shotgun (WGS) entry which is preliminary data.</text>
</comment>
<keyword evidence="4" id="KW-1185">Reference proteome</keyword>